<feature type="transmembrane region" description="Helical" evidence="1">
    <location>
        <begin position="530"/>
        <end position="548"/>
    </location>
</feature>
<evidence type="ECO:0000256" key="1">
    <source>
        <dbReference type="SAM" id="Phobius"/>
    </source>
</evidence>
<dbReference type="WBParaSite" id="EVEC_0000957201-mRNA-1">
    <property type="protein sequence ID" value="EVEC_0000957201-mRNA-1"/>
    <property type="gene ID" value="EVEC_0000957201"/>
</dbReference>
<feature type="transmembrane region" description="Helical" evidence="1">
    <location>
        <begin position="223"/>
        <end position="241"/>
    </location>
</feature>
<dbReference type="EMBL" id="UXUI01009734">
    <property type="protein sequence ID" value="VDD94231.1"/>
    <property type="molecule type" value="Genomic_DNA"/>
</dbReference>
<evidence type="ECO:0000313" key="3">
    <source>
        <dbReference type="Proteomes" id="UP000274131"/>
    </source>
</evidence>
<gene>
    <name evidence="2" type="ORF">EVEC_LOCUS8982</name>
</gene>
<dbReference type="Proteomes" id="UP000274131">
    <property type="component" value="Unassembled WGS sequence"/>
</dbReference>
<feature type="transmembrane region" description="Helical" evidence="1">
    <location>
        <begin position="180"/>
        <end position="203"/>
    </location>
</feature>
<keyword evidence="1" id="KW-1133">Transmembrane helix</keyword>
<proteinExistence type="predicted"/>
<feature type="transmembrane region" description="Helical" evidence="1">
    <location>
        <begin position="490"/>
        <end position="510"/>
    </location>
</feature>
<keyword evidence="1" id="KW-0472">Membrane</keyword>
<keyword evidence="1" id="KW-0812">Transmembrane</keyword>
<organism evidence="4">
    <name type="scientific">Enterobius vermicularis</name>
    <name type="common">Human pinworm</name>
    <dbReference type="NCBI Taxonomy" id="51028"/>
    <lineage>
        <taxon>Eukaryota</taxon>
        <taxon>Metazoa</taxon>
        <taxon>Ecdysozoa</taxon>
        <taxon>Nematoda</taxon>
        <taxon>Chromadorea</taxon>
        <taxon>Rhabditida</taxon>
        <taxon>Spirurina</taxon>
        <taxon>Oxyuridomorpha</taxon>
        <taxon>Oxyuroidea</taxon>
        <taxon>Oxyuridae</taxon>
        <taxon>Enterobius</taxon>
    </lineage>
</organism>
<reference evidence="4" key="1">
    <citation type="submission" date="2017-02" db="UniProtKB">
        <authorList>
            <consortium name="WormBaseParasite"/>
        </authorList>
    </citation>
    <scope>IDENTIFICATION</scope>
</reference>
<feature type="transmembrane region" description="Helical" evidence="1">
    <location>
        <begin position="404"/>
        <end position="426"/>
    </location>
</feature>
<dbReference type="OrthoDB" id="5806414at2759"/>
<evidence type="ECO:0000313" key="2">
    <source>
        <dbReference type="EMBL" id="VDD94231.1"/>
    </source>
</evidence>
<name>A0A0N4VFP6_ENTVE</name>
<feature type="transmembrane region" description="Helical" evidence="1">
    <location>
        <begin position="126"/>
        <end position="159"/>
    </location>
</feature>
<feature type="transmembrane region" description="Helical" evidence="1">
    <location>
        <begin position="446"/>
        <end position="469"/>
    </location>
</feature>
<feature type="transmembrane region" description="Helical" evidence="1">
    <location>
        <begin position="299"/>
        <end position="324"/>
    </location>
</feature>
<sequence>MSARSAYVCQLQSCNLLLIVLGLAAVGLAGSQFSKVFLENYRDIDLRLLNWIYVLTGVIGIYTLIRNHGSIVTKTLYCVSIVIGITTAVFYGITIYRVVQTYKSLKSLENMSGFYQEYSEEASSHVIKIVICALMIGVPAFAALTAIVAAMLLDRLIIVTQPSWPRQSRDQEILLRNRRVRLTSISVIKLFLSLGTLGLAIFLEYEHEKVAGGDNYIKIALDHIAALLTVTSAIIDIYAVANKRQAVLNFKVSIALSIISAVWCLKSVDYGMYPFFYNDLAFYRNSQEGILSSHSGSRYIISVVHGVLLSCFCLLFFLCVFTAVQAGRCLESDFVGVNVRMTKIYGFFLMLGGLCLMALVVLGLVDLPWNGQFVGGDLLWMAALFFCTGFVGLLTSTSLSTLRFVLSLITFTVSLEKMCASVNLVYQSATYESYKQGDNDTFIGQIVLYSVQLGVFFVVAVVSLTLVVLCGRMLIRQEVLAQKHSSGIQFFFSLGVLFYGIIITGCYVMGELGKWRFSEVPLEVPFFRLGNGPFAIGVFIVQVLCICYPQMLLAAVTLQTIIAALAFFTLSPAITNTYYIQQLLSADDVIRANINQDSIYIVAVILAGTAALACVLCTFCATVVALRSSYILHHKSTNSDSTVLAPFDDNYGTLGTVLNAQTRSLNGQQQPVIQQREEQSVYWSADENPYFYQTSKRYYGQPYQIESGFYGYSLASPRLSLQQNGYPDDLQRIHSSAVQTRIGHVFR</sequence>
<reference evidence="2 3" key="2">
    <citation type="submission" date="2018-10" db="EMBL/GenBank/DDBJ databases">
        <authorList>
            <consortium name="Pathogen Informatics"/>
        </authorList>
    </citation>
    <scope>NUCLEOTIDE SEQUENCE [LARGE SCALE GENOMIC DNA]</scope>
</reference>
<feature type="transmembrane region" description="Helical" evidence="1">
    <location>
        <begin position="248"/>
        <end position="268"/>
    </location>
</feature>
<evidence type="ECO:0000313" key="4">
    <source>
        <dbReference type="WBParaSite" id="EVEC_0000957201-mRNA-1"/>
    </source>
</evidence>
<feature type="transmembrane region" description="Helical" evidence="1">
    <location>
        <begin position="344"/>
        <end position="365"/>
    </location>
</feature>
<feature type="transmembrane region" description="Helical" evidence="1">
    <location>
        <begin position="48"/>
        <end position="65"/>
    </location>
</feature>
<accession>A0A0N4VFP6</accession>
<dbReference type="AlphaFoldDB" id="A0A0N4VFP6"/>
<feature type="transmembrane region" description="Helical" evidence="1">
    <location>
        <begin position="599"/>
        <end position="626"/>
    </location>
</feature>
<feature type="transmembrane region" description="Helical" evidence="1">
    <location>
        <begin position="7"/>
        <end position="28"/>
    </location>
</feature>
<feature type="transmembrane region" description="Helical" evidence="1">
    <location>
        <begin position="560"/>
        <end position="579"/>
    </location>
</feature>
<feature type="transmembrane region" description="Helical" evidence="1">
    <location>
        <begin position="377"/>
        <end position="397"/>
    </location>
</feature>
<feature type="transmembrane region" description="Helical" evidence="1">
    <location>
        <begin position="77"/>
        <end position="99"/>
    </location>
</feature>
<protein>
    <submittedName>
        <fullName evidence="4">MARVEL domain-containing protein</fullName>
    </submittedName>
</protein>
<keyword evidence="3" id="KW-1185">Reference proteome</keyword>